<evidence type="ECO:0008006" key="4">
    <source>
        <dbReference type="Google" id="ProtNLM"/>
    </source>
</evidence>
<evidence type="ECO:0000313" key="1">
    <source>
        <dbReference type="EMBL" id="PNR29082.1"/>
    </source>
</evidence>
<gene>
    <name evidence="2" type="primary">LOC112275569</name>
    <name evidence="1" type="ORF">PHYPA_027774</name>
</gene>
<evidence type="ECO:0000313" key="3">
    <source>
        <dbReference type="Proteomes" id="UP000006727"/>
    </source>
</evidence>
<dbReference type="PaxDb" id="3218-PP1S10_197V6.1"/>
<keyword evidence="3" id="KW-1185">Reference proteome</keyword>
<protein>
    <recommendedName>
        <fullName evidence="4">RRM domain-containing protein</fullName>
    </recommendedName>
</protein>
<reference evidence="2" key="3">
    <citation type="submission" date="2020-12" db="UniProtKB">
        <authorList>
            <consortium name="EnsemblPlants"/>
        </authorList>
    </citation>
    <scope>IDENTIFICATION</scope>
</reference>
<reference evidence="1 3" key="1">
    <citation type="journal article" date="2008" name="Science">
        <title>The Physcomitrella genome reveals evolutionary insights into the conquest of land by plants.</title>
        <authorList>
            <person name="Rensing S."/>
            <person name="Lang D."/>
            <person name="Zimmer A."/>
            <person name="Terry A."/>
            <person name="Salamov A."/>
            <person name="Shapiro H."/>
            <person name="Nishiyama T."/>
            <person name="Perroud P.-F."/>
            <person name="Lindquist E."/>
            <person name="Kamisugi Y."/>
            <person name="Tanahashi T."/>
            <person name="Sakakibara K."/>
            <person name="Fujita T."/>
            <person name="Oishi K."/>
            <person name="Shin-I T."/>
            <person name="Kuroki Y."/>
            <person name="Toyoda A."/>
            <person name="Suzuki Y."/>
            <person name="Hashimoto A."/>
            <person name="Yamaguchi K."/>
            <person name="Sugano A."/>
            <person name="Kohara Y."/>
            <person name="Fujiyama A."/>
            <person name="Anterola A."/>
            <person name="Aoki S."/>
            <person name="Ashton N."/>
            <person name="Barbazuk W.B."/>
            <person name="Barker E."/>
            <person name="Bennetzen J."/>
            <person name="Bezanilla M."/>
            <person name="Blankenship R."/>
            <person name="Cho S.H."/>
            <person name="Dutcher S."/>
            <person name="Estelle M."/>
            <person name="Fawcett J.A."/>
            <person name="Gundlach H."/>
            <person name="Hanada K."/>
            <person name="Heyl A."/>
            <person name="Hicks K.A."/>
            <person name="Hugh J."/>
            <person name="Lohr M."/>
            <person name="Mayer K."/>
            <person name="Melkozernov A."/>
            <person name="Murata T."/>
            <person name="Nelson D."/>
            <person name="Pils B."/>
            <person name="Prigge M."/>
            <person name="Reiss B."/>
            <person name="Renner T."/>
            <person name="Rombauts S."/>
            <person name="Rushton P."/>
            <person name="Sanderfoot A."/>
            <person name="Schween G."/>
            <person name="Shiu S.-H."/>
            <person name="Stueber K."/>
            <person name="Theodoulou F.L."/>
            <person name="Tu H."/>
            <person name="Van de Peer Y."/>
            <person name="Verrier P.J."/>
            <person name="Waters E."/>
            <person name="Wood A."/>
            <person name="Yang L."/>
            <person name="Cove D."/>
            <person name="Cuming A."/>
            <person name="Hasebe M."/>
            <person name="Lucas S."/>
            <person name="Mishler D.B."/>
            <person name="Reski R."/>
            <person name="Grigoriev I."/>
            <person name="Quatrano R.S."/>
            <person name="Boore J.L."/>
        </authorList>
    </citation>
    <scope>NUCLEOTIDE SEQUENCE [LARGE SCALE GENOMIC DNA]</scope>
    <source>
        <strain evidence="2 3">cv. Gransden 2004</strain>
    </source>
</reference>
<dbReference type="Proteomes" id="UP000006727">
    <property type="component" value="Chromosome 23"/>
</dbReference>
<accession>A0A2K1IIH3</accession>
<dbReference type="Gramene" id="Pp3c23_8370V3.1">
    <property type="protein sequence ID" value="Pp3c23_8370V3.1"/>
    <property type="gene ID" value="Pp3c23_8370"/>
</dbReference>
<dbReference type="PANTHER" id="PTHR36309:SF1">
    <property type="entry name" value="RNA-BINDING (RRM_RBD_RNP MOTIFS) FAMILY PROTEIN"/>
    <property type="match status" value="1"/>
</dbReference>
<dbReference type="EnsemblPlants" id="Pp3c23_8370V3.2">
    <property type="protein sequence ID" value="Pp3c23_8370V3.2"/>
    <property type="gene ID" value="Pp3c23_8370"/>
</dbReference>
<dbReference type="GeneID" id="112275569"/>
<dbReference type="EMBL" id="ABEU02000023">
    <property type="protein sequence ID" value="PNR29082.1"/>
    <property type="molecule type" value="Genomic_DNA"/>
</dbReference>
<dbReference type="OrthoDB" id="1913496at2759"/>
<dbReference type="InterPro" id="IPR053316">
    <property type="entry name" value="Epigenetic_reg_gene_expr"/>
</dbReference>
<dbReference type="PANTHER" id="PTHR36309">
    <property type="entry name" value="RNA-BINDING (RRM/RBD/RNP MOTIFS) FAMILY PROTEIN"/>
    <property type="match status" value="1"/>
</dbReference>
<dbReference type="Gramene" id="Pp3c23_8370V3.2">
    <property type="protein sequence ID" value="Pp3c23_8370V3.2"/>
    <property type="gene ID" value="Pp3c23_8370"/>
</dbReference>
<evidence type="ECO:0000313" key="2">
    <source>
        <dbReference type="EnsemblPlants" id="Pp3c23_8370V3.1"/>
    </source>
</evidence>
<sequence length="227" mass="26232">MDTPLLSDNNRYAAPEAHWSEERKSWDWVLEPPNWWLPDGASRATRRDYFGGLIERCVLVEPLSPWISPQTLQEVLDQLGVVHAIKLLRTPLYEAAASYSDFRPNYSRKAIVELRRSEKAKELVDTCKSLLMIGGIPRPVGVRHAEPDMLIDHPCNRGRVYLDLRIFPRRDCKLFRQYLLFCDRALSAEVKIQQEEEEALHAEQVRDLAAFKKRSKSYLNASTQAIV</sequence>
<dbReference type="AlphaFoldDB" id="A0A2K1IIH3"/>
<organism evidence="1">
    <name type="scientific">Physcomitrium patens</name>
    <name type="common">Spreading-leaved earth moss</name>
    <name type="synonym">Physcomitrella patens</name>
    <dbReference type="NCBI Taxonomy" id="3218"/>
    <lineage>
        <taxon>Eukaryota</taxon>
        <taxon>Viridiplantae</taxon>
        <taxon>Streptophyta</taxon>
        <taxon>Embryophyta</taxon>
        <taxon>Bryophyta</taxon>
        <taxon>Bryophytina</taxon>
        <taxon>Bryopsida</taxon>
        <taxon>Funariidae</taxon>
        <taxon>Funariales</taxon>
        <taxon>Funariaceae</taxon>
        <taxon>Physcomitrium</taxon>
    </lineage>
</organism>
<reference evidence="1 3" key="2">
    <citation type="journal article" date="2018" name="Plant J.">
        <title>The Physcomitrella patens chromosome-scale assembly reveals moss genome structure and evolution.</title>
        <authorList>
            <person name="Lang D."/>
            <person name="Ullrich K.K."/>
            <person name="Murat F."/>
            <person name="Fuchs J."/>
            <person name="Jenkins J."/>
            <person name="Haas F.B."/>
            <person name="Piednoel M."/>
            <person name="Gundlach H."/>
            <person name="Van Bel M."/>
            <person name="Meyberg R."/>
            <person name="Vives C."/>
            <person name="Morata J."/>
            <person name="Symeonidi A."/>
            <person name="Hiss M."/>
            <person name="Muchero W."/>
            <person name="Kamisugi Y."/>
            <person name="Saleh O."/>
            <person name="Blanc G."/>
            <person name="Decker E.L."/>
            <person name="van Gessel N."/>
            <person name="Grimwood J."/>
            <person name="Hayes R.D."/>
            <person name="Graham S.W."/>
            <person name="Gunter L.E."/>
            <person name="McDaniel S.F."/>
            <person name="Hoernstein S.N.W."/>
            <person name="Larsson A."/>
            <person name="Li F.W."/>
            <person name="Perroud P.F."/>
            <person name="Phillips J."/>
            <person name="Ranjan P."/>
            <person name="Rokshar D.S."/>
            <person name="Rothfels C.J."/>
            <person name="Schneider L."/>
            <person name="Shu S."/>
            <person name="Stevenson D.W."/>
            <person name="Thummler F."/>
            <person name="Tillich M."/>
            <person name="Villarreal Aguilar J.C."/>
            <person name="Widiez T."/>
            <person name="Wong G.K."/>
            <person name="Wymore A."/>
            <person name="Zhang Y."/>
            <person name="Zimmer A.D."/>
            <person name="Quatrano R.S."/>
            <person name="Mayer K.F.X."/>
            <person name="Goodstein D."/>
            <person name="Casacuberta J.M."/>
            <person name="Vandepoele K."/>
            <person name="Reski R."/>
            <person name="Cuming A.C."/>
            <person name="Tuskan G.A."/>
            <person name="Maumus F."/>
            <person name="Salse J."/>
            <person name="Schmutz J."/>
            <person name="Rensing S.A."/>
        </authorList>
    </citation>
    <scope>NUCLEOTIDE SEQUENCE [LARGE SCALE GENOMIC DNA]</scope>
    <source>
        <strain evidence="2 3">cv. Gransden 2004</strain>
    </source>
</reference>
<dbReference type="EnsemblPlants" id="Pp3c23_8370V3.1">
    <property type="protein sequence ID" value="Pp3c23_8370V3.1"/>
    <property type="gene ID" value="Pp3c23_8370"/>
</dbReference>
<proteinExistence type="predicted"/>
<name>A0A2K1IIH3_PHYPA</name>
<dbReference type="RefSeq" id="XP_024361810.1">
    <property type="nucleotide sequence ID" value="XM_024506042.2"/>
</dbReference>